<evidence type="ECO:0000313" key="1">
    <source>
        <dbReference type="EMBL" id="PRP72948.1"/>
    </source>
</evidence>
<feature type="non-terminal residue" evidence="1">
    <location>
        <position position="242"/>
    </location>
</feature>
<sequence length="242" mass="27905">MTRFKEKVIATFSHLSLDDDTLNYIVFMLEGMTDPSEVAEVLPTLLADHCDEAEAKRLSRQLVRSLPELDRKDEACIAPSPASSVIQDFIEATRAVNPMDRKAALRELCPCHVLRNVPEFWDRIIDMANDPDARVRYQVLHNLCDGSPKDREEDVIETIERMHNDENKLIRRRVHQVNGAIIIIQLKKYQVLTHYRYTGNRSHLEDGASRVENKMLSYVIGHVILEAKLEPSVFQCLRRTKN</sequence>
<proteinExistence type="predicted"/>
<accession>A0A2P6MMM2</accession>
<dbReference type="InterPro" id="IPR016024">
    <property type="entry name" value="ARM-type_fold"/>
</dbReference>
<dbReference type="EMBL" id="MDYQ01000735">
    <property type="protein sequence ID" value="PRP72948.1"/>
    <property type="molecule type" value="Genomic_DNA"/>
</dbReference>
<protein>
    <recommendedName>
        <fullName evidence="3">HEAT repeat domain-containing protein</fullName>
    </recommendedName>
</protein>
<keyword evidence="2" id="KW-1185">Reference proteome</keyword>
<gene>
    <name evidence="1" type="ORF">PROFUN_16981</name>
</gene>
<evidence type="ECO:0000313" key="2">
    <source>
        <dbReference type="Proteomes" id="UP000241769"/>
    </source>
</evidence>
<reference evidence="1 2" key="1">
    <citation type="journal article" date="2018" name="Genome Biol. Evol.">
        <title>Multiple Roots of Fruiting Body Formation in Amoebozoa.</title>
        <authorList>
            <person name="Hillmann F."/>
            <person name="Forbes G."/>
            <person name="Novohradska S."/>
            <person name="Ferling I."/>
            <person name="Riege K."/>
            <person name="Groth M."/>
            <person name="Westermann M."/>
            <person name="Marz M."/>
            <person name="Spaller T."/>
            <person name="Winckler T."/>
            <person name="Schaap P."/>
            <person name="Glockner G."/>
        </authorList>
    </citation>
    <scope>NUCLEOTIDE SEQUENCE [LARGE SCALE GENOMIC DNA]</scope>
    <source>
        <strain evidence="1 2">Jena</strain>
    </source>
</reference>
<dbReference type="SUPFAM" id="SSF48371">
    <property type="entry name" value="ARM repeat"/>
    <property type="match status" value="1"/>
</dbReference>
<name>A0A2P6MMM2_9EUKA</name>
<dbReference type="InterPro" id="IPR011989">
    <property type="entry name" value="ARM-like"/>
</dbReference>
<dbReference type="Proteomes" id="UP000241769">
    <property type="component" value="Unassembled WGS sequence"/>
</dbReference>
<organism evidence="1 2">
    <name type="scientific">Planoprotostelium fungivorum</name>
    <dbReference type="NCBI Taxonomy" id="1890364"/>
    <lineage>
        <taxon>Eukaryota</taxon>
        <taxon>Amoebozoa</taxon>
        <taxon>Evosea</taxon>
        <taxon>Variosea</taxon>
        <taxon>Cavosteliida</taxon>
        <taxon>Cavosteliaceae</taxon>
        <taxon>Planoprotostelium</taxon>
    </lineage>
</organism>
<evidence type="ECO:0008006" key="3">
    <source>
        <dbReference type="Google" id="ProtNLM"/>
    </source>
</evidence>
<comment type="caution">
    <text evidence="1">The sequence shown here is derived from an EMBL/GenBank/DDBJ whole genome shotgun (WGS) entry which is preliminary data.</text>
</comment>
<dbReference type="OrthoDB" id="16167at2759"/>
<dbReference type="InParanoid" id="A0A2P6MMM2"/>
<dbReference type="AlphaFoldDB" id="A0A2P6MMM2"/>
<dbReference type="Gene3D" id="1.25.10.10">
    <property type="entry name" value="Leucine-rich Repeat Variant"/>
    <property type="match status" value="1"/>
</dbReference>